<dbReference type="Proteomes" id="UP000278746">
    <property type="component" value="Unassembled WGS sequence"/>
</dbReference>
<dbReference type="AlphaFoldDB" id="A0A3M7TVM3"/>
<sequence>MRVPNLIKEAVNLFIVDLNLFNETLNLFKHSRNLFNLPPRRSGSPHYCSNIEFLLFDYDYCNDYPAFKKVSRIFP</sequence>
<dbReference type="RefSeq" id="WP_122897153.1">
    <property type="nucleotide sequence ID" value="NZ_RHIB01000001.1"/>
</dbReference>
<evidence type="ECO:0000313" key="1">
    <source>
        <dbReference type="EMBL" id="RNA69637.1"/>
    </source>
</evidence>
<dbReference type="EMBL" id="RHIB01000001">
    <property type="protein sequence ID" value="RNA69637.1"/>
    <property type="molecule type" value="Genomic_DNA"/>
</dbReference>
<gene>
    <name evidence="1" type="ORF">EBO34_06785</name>
</gene>
<evidence type="ECO:0000313" key="2">
    <source>
        <dbReference type="Proteomes" id="UP000278746"/>
    </source>
</evidence>
<keyword evidence="2" id="KW-1185">Reference proteome</keyword>
<proteinExistence type="predicted"/>
<comment type="caution">
    <text evidence="1">The sequence shown here is derived from an EMBL/GenBank/DDBJ whole genome shotgun (WGS) entry which is preliminary data.</text>
</comment>
<reference evidence="1 2" key="1">
    <citation type="submission" date="2018-10" db="EMBL/GenBank/DDBJ databases">
        <title>Bacillus Keqinensis sp. nov., a moderately halophilic bacterium isolated from a saline-alkaline lake.</title>
        <authorList>
            <person name="Wang H."/>
        </authorList>
    </citation>
    <scope>NUCLEOTIDE SEQUENCE [LARGE SCALE GENOMIC DNA]</scope>
    <source>
        <strain evidence="1 2">KQ-3</strain>
    </source>
</reference>
<organism evidence="1 2">
    <name type="scientific">Alteribacter keqinensis</name>
    <dbReference type="NCBI Taxonomy" id="2483800"/>
    <lineage>
        <taxon>Bacteria</taxon>
        <taxon>Bacillati</taxon>
        <taxon>Bacillota</taxon>
        <taxon>Bacilli</taxon>
        <taxon>Bacillales</taxon>
        <taxon>Bacillaceae</taxon>
        <taxon>Alteribacter</taxon>
    </lineage>
</organism>
<accession>A0A3M7TVM3</accession>
<name>A0A3M7TVM3_9BACI</name>
<protein>
    <submittedName>
        <fullName evidence="1">Uncharacterized protein</fullName>
    </submittedName>
</protein>